<dbReference type="InterPro" id="IPR003646">
    <property type="entry name" value="SH3-like_bac-type"/>
</dbReference>
<feature type="domain" description="SH3b" evidence="1">
    <location>
        <begin position="307"/>
        <end position="369"/>
    </location>
</feature>
<dbReference type="PROSITE" id="PS51257">
    <property type="entry name" value="PROKAR_LIPOPROTEIN"/>
    <property type="match status" value="1"/>
</dbReference>
<dbReference type="Proteomes" id="UP000190016">
    <property type="component" value="Unassembled WGS sequence"/>
</dbReference>
<protein>
    <recommendedName>
        <fullName evidence="1">SH3b domain-containing protein</fullName>
    </recommendedName>
</protein>
<accession>A0ABX3N421</accession>
<name>A0ABX3N421_9FLAO</name>
<dbReference type="RefSeq" id="WP_078779739.1">
    <property type="nucleotide sequence ID" value="NZ_MBDS01000019.1"/>
</dbReference>
<dbReference type="Gene3D" id="2.30.30.40">
    <property type="entry name" value="SH3 Domains"/>
    <property type="match status" value="1"/>
</dbReference>
<dbReference type="PROSITE" id="PS51781">
    <property type="entry name" value="SH3B"/>
    <property type="match status" value="1"/>
</dbReference>
<dbReference type="Pfam" id="PF08239">
    <property type="entry name" value="SH3_3"/>
    <property type="match status" value="1"/>
</dbReference>
<organism evidence="2 3">
    <name type="scientific">Elizabethkingia ursingii</name>
    <dbReference type="NCBI Taxonomy" id="1756150"/>
    <lineage>
        <taxon>Bacteria</taxon>
        <taxon>Pseudomonadati</taxon>
        <taxon>Bacteroidota</taxon>
        <taxon>Flavobacteriia</taxon>
        <taxon>Flavobacteriales</taxon>
        <taxon>Weeksellaceae</taxon>
        <taxon>Elizabethkingia</taxon>
    </lineage>
</organism>
<sequence>MKNRLGRFLQLLFILLGIISCAKKTELPQVMLSAKETPCEVKLLNLIKTSDFHPNETNYFVRAEEIRNDTIILKVFVENNLSDSKKNKEMVESVISWLIIPPKHDGVYQSLNALDPIEPNFKKLKTNENILNEFLSCFLQNKTPNTKNNMKFENLFNEGSRISFTPDNLNSNNPEIIAFKNSLNSFEKTNPTQMDFDLNTLLLLINNETFSNNEYHIDDSWLKYFITKYKFDKTIIDTLMNTAIHQEDFAAVKTLSRNYIFSKKELKEAQEKKVYKDALHGELDINEYYDPTYSKIDEIVSFINHKLSQYTIQDPDGYTNLRKDKNTSSKILQKVKSGDNIEVLDNTGDWFFVKTKEGKEGYIHKSRIK</sequence>
<evidence type="ECO:0000259" key="1">
    <source>
        <dbReference type="PROSITE" id="PS51781"/>
    </source>
</evidence>
<proteinExistence type="predicted"/>
<comment type="caution">
    <text evidence="2">The sequence shown here is derived from an EMBL/GenBank/DDBJ whole genome shotgun (WGS) entry which is preliminary data.</text>
</comment>
<reference evidence="2 3" key="1">
    <citation type="submission" date="2016-07" db="EMBL/GenBank/DDBJ databases">
        <title>Revisiting the Taxonomy of the Elizabethkingia Genus based on Whole-Genome Sequencing, Optical Mapping, and MALDI-TOF.</title>
        <authorList>
            <person name="Nicholson A.C."/>
        </authorList>
    </citation>
    <scope>NUCLEOTIDE SEQUENCE [LARGE SCALE GENOMIC DNA]</scope>
    <source>
        <strain evidence="2 3">C1558</strain>
    </source>
</reference>
<dbReference type="EMBL" id="MBDS01000019">
    <property type="protein sequence ID" value="OPB84971.1"/>
    <property type="molecule type" value="Genomic_DNA"/>
</dbReference>
<keyword evidence="3" id="KW-1185">Reference proteome</keyword>
<evidence type="ECO:0000313" key="2">
    <source>
        <dbReference type="EMBL" id="OPB84971.1"/>
    </source>
</evidence>
<evidence type="ECO:0000313" key="3">
    <source>
        <dbReference type="Proteomes" id="UP000190016"/>
    </source>
</evidence>
<gene>
    <name evidence="2" type="ORF">BB021_16715</name>
</gene>